<name>A0A7D4IDU9_9BURK</name>
<dbReference type="RefSeq" id="WP_173142982.1">
    <property type="nucleotide sequence ID" value="NZ_CP053985.1"/>
</dbReference>
<dbReference type="KEGG" id="apes:FOC84_02135"/>
<reference evidence="1 2" key="1">
    <citation type="submission" date="2020-05" db="EMBL/GenBank/DDBJ databases">
        <title>FDA dAtabase for Regulatory Grade micrObial Sequences (FDA-ARGOS): Supporting development and validation of Infectious Disease Dx tests.</title>
        <authorList>
            <person name="Sproer C."/>
            <person name="Gronow S."/>
            <person name="Severitt S."/>
            <person name="Schroder I."/>
            <person name="Tallon L."/>
            <person name="Sadzewicz L."/>
            <person name="Zhao X."/>
            <person name="Vavikolanu K."/>
            <person name="Mehta A."/>
            <person name="Aluvathingal J."/>
            <person name="Nadendla S."/>
            <person name="Myers T."/>
            <person name="Yan Y."/>
            <person name="Sichtig H."/>
        </authorList>
    </citation>
    <scope>NUCLEOTIDE SEQUENCE [LARGE SCALE GENOMIC DNA]</scope>
    <source>
        <strain evidence="1 2">FDAARGOS_790</strain>
    </source>
</reference>
<gene>
    <name evidence="1" type="ORF">FOC84_02135</name>
</gene>
<accession>A0A7D4IDU9</accession>
<protein>
    <submittedName>
        <fullName evidence="1">Uncharacterized protein</fullName>
    </submittedName>
</protein>
<evidence type="ECO:0000313" key="1">
    <source>
        <dbReference type="EMBL" id="QKH33803.1"/>
    </source>
</evidence>
<dbReference type="AlphaFoldDB" id="A0A7D4IDU9"/>
<organism evidence="1 2">
    <name type="scientific">Achromobacter pestifer</name>
    <dbReference type="NCBI Taxonomy" id="1353889"/>
    <lineage>
        <taxon>Bacteria</taxon>
        <taxon>Pseudomonadati</taxon>
        <taxon>Pseudomonadota</taxon>
        <taxon>Betaproteobacteria</taxon>
        <taxon>Burkholderiales</taxon>
        <taxon>Alcaligenaceae</taxon>
        <taxon>Achromobacter</taxon>
    </lineage>
</organism>
<keyword evidence="2" id="KW-1185">Reference proteome</keyword>
<proteinExistence type="predicted"/>
<dbReference type="EMBL" id="CP053985">
    <property type="protein sequence ID" value="QKH33803.1"/>
    <property type="molecule type" value="Genomic_DNA"/>
</dbReference>
<dbReference type="Proteomes" id="UP000500970">
    <property type="component" value="Chromosome"/>
</dbReference>
<evidence type="ECO:0000313" key="2">
    <source>
        <dbReference type="Proteomes" id="UP000500970"/>
    </source>
</evidence>
<sequence>MNRNRGAVAHPNAAAGFIGRLLLSAALVPAAHGQPSQQGAEEPRPWPETETVRALLRADAAAALADCRVPGLCHPGPEPATQAAPPARASDNIRVMAIFGLARRLSADIAVNGAVLRYQAGRGEPVAGGADARAYQLLAIDDSCVRLRRGDTERTACVDAGRGQP</sequence>